<dbReference type="AlphaFoldDB" id="A0A5M9LB12"/>
<evidence type="ECO:0000313" key="6">
    <source>
        <dbReference type="Proteomes" id="UP000245464"/>
    </source>
</evidence>
<dbReference type="EMBL" id="NQIK02000004">
    <property type="protein sequence ID" value="KAF7572279.1"/>
    <property type="molecule type" value="Genomic_DNA"/>
</dbReference>
<gene>
    <name evidence="5" type="ORF">PtrM4_097790</name>
</gene>
<protein>
    <submittedName>
        <fullName evidence="5">ABC-type phosphate-phosphonate transport system, ATPase component</fullName>
    </submittedName>
</protein>
<feature type="region of interest" description="Disordered" evidence="2">
    <location>
        <begin position="297"/>
        <end position="316"/>
    </location>
</feature>
<comment type="caution">
    <text evidence="5">The sequence shown here is derived from an EMBL/GenBank/DDBJ whole genome shotgun (WGS) entry which is preliminary data.</text>
</comment>
<evidence type="ECO:0000256" key="2">
    <source>
        <dbReference type="SAM" id="MobiDB-lite"/>
    </source>
</evidence>
<feature type="region of interest" description="Disordered" evidence="2">
    <location>
        <begin position="128"/>
        <end position="150"/>
    </location>
</feature>
<organism evidence="5 6">
    <name type="scientific">Pyrenophora tritici-repentis</name>
    <dbReference type="NCBI Taxonomy" id="45151"/>
    <lineage>
        <taxon>Eukaryota</taxon>
        <taxon>Fungi</taxon>
        <taxon>Dikarya</taxon>
        <taxon>Ascomycota</taxon>
        <taxon>Pezizomycotina</taxon>
        <taxon>Dothideomycetes</taxon>
        <taxon>Pleosporomycetidae</taxon>
        <taxon>Pleosporales</taxon>
        <taxon>Pleosporineae</taxon>
        <taxon>Pleosporaceae</taxon>
        <taxon>Pyrenophora</taxon>
    </lineage>
</organism>
<dbReference type="InterPro" id="IPR045063">
    <property type="entry name" value="Dynamin_N"/>
</dbReference>
<evidence type="ECO:0000256" key="1">
    <source>
        <dbReference type="SAM" id="Coils"/>
    </source>
</evidence>
<name>A0A5M9LB12_9PLEO</name>
<feature type="domain" description="DUF7605" evidence="4">
    <location>
        <begin position="737"/>
        <end position="923"/>
    </location>
</feature>
<keyword evidence="1" id="KW-0175">Coiled coil</keyword>
<dbReference type="RefSeq" id="XP_065962904.1">
    <property type="nucleotide sequence ID" value="XM_066107236.1"/>
</dbReference>
<reference evidence="5" key="1">
    <citation type="journal article" date="2018" name="BMC Genomics">
        <title>Comparative genomics of the wheat fungal pathogen Pyrenophora tritici-repentis reveals chromosomal variations and genome plasticity.</title>
        <authorList>
            <person name="Moolhuijzen P."/>
            <person name="See P.T."/>
            <person name="Hane J.K."/>
            <person name="Shi G."/>
            <person name="Liu Z."/>
            <person name="Oliver R.P."/>
            <person name="Moffat C.S."/>
        </authorList>
    </citation>
    <scope>NUCLEOTIDE SEQUENCE [LARGE SCALE GENOMIC DNA]</scope>
    <source>
        <strain evidence="5">M4</strain>
    </source>
</reference>
<feature type="coiled-coil region" evidence="1">
    <location>
        <begin position="504"/>
        <end position="563"/>
    </location>
</feature>
<dbReference type="InterPro" id="IPR027417">
    <property type="entry name" value="P-loop_NTPase"/>
</dbReference>
<dbReference type="PANTHER" id="PTHR36681">
    <property type="entry name" value="NUCLEAR GTPASE, GERMINAL CENTER-ASSOCIATED, TANDEM DUPLICATE 3"/>
    <property type="match status" value="1"/>
</dbReference>
<evidence type="ECO:0000259" key="3">
    <source>
        <dbReference type="Pfam" id="PF00350"/>
    </source>
</evidence>
<dbReference type="Pfam" id="PF24564">
    <property type="entry name" value="DUF7605"/>
    <property type="match status" value="1"/>
</dbReference>
<evidence type="ECO:0000259" key="4">
    <source>
        <dbReference type="Pfam" id="PF24564"/>
    </source>
</evidence>
<dbReference type="SUPFAM" id="SSF52540">
    <property type="entry name" value="P-loop containing nucleoside triphosphate hydrolases"/>
    <property type="match status" value="1"/>
</dbReference>
<feature type="domain" description="Dynamin N-terminal" evidence="3">
    <location>
        <begin position="218"/>
        <end position="475"/>
    </location>
</feature>
<dbReference type="PANTHER" id="PTHR36681:SF3">
    <property type="entry name" value="NUCLEAR GTPASE, GERMINAL CENTER-ASSOCIATED, TANDEM DUPLICATE 3"/>
    <property type="match status" value="1"/>
</dbReference>
<dbReference type="Pfam" id="PF00350">
    <property type="entry name" value="Dynamin_N"/>
    <property type="match status" value="1"/>
</dbReference>
<feature type="region of interest" description="Disordered" evidence="2">
    <location>
        <begin position="1"/>
        <end position="44"/>
    </location>
</feature>
<accession>A0A5M9LB12</accession>
<dbReference type="Proteomes" id="UP000245464">
    <property type="component" value="Chromosome 4"/>
</dbReference>
<dbReference type="InterPro" id="IPR056024">
    <property type="entry name" value="DUF7605"/>
</dbReference>
<dbReference type="KEGG" id="ptrr:6341781"/>
<feature type="compositionally biased region" description="Low complexity" evidence="2">
    <location>
        <begin position="28"/>
        <end position="41"/>
    </location>
</feature>
<dbReference type="Gene3D" id="3.40.50.300">
    <property type="entry name" value="P-loop containing nucleotide triphosphate hydrolases"/>
    <property type="match status" value="2"/>
</dbReference>
<evidence type="ECO:0000313" key="5">
    <source>
        <dbReference type="EMBL" id="KAF7572279.1"/>
    </source>
</evidence>
<dbReference type="GeneID" id="6341781"/>
<proteinExistence type="predicted"/>
<sequence length="1005" mass="113877">MRKHSRRRDDCNDDPDIALPSTEHEILSTSSHETTPSTSSTVMHERVTQQIHDQDYVQEQLDAVRDLRLTSLNMSETPLQRTISTPSIHVTPLTPGIDRGSRNDSLVAEFENLQTGSHDTASIPVTSRSCETLSPSPARPRRSGSGITRRIHRVEDEEPPAHLTQVEQHLSDVRTQVLRMAQVLSSSKLHLENGSTIQGLHQQALDLAALQLPSSRIVGLIGDSGVGKSSLINSLLDKVDLARASNNGTACTSAVTEYMFHERDDFTIHVDYFTLHELRRQFEELLRAHRDYQSLLKAPKSNGGDEEGESGGKALRRKADLATQTFQAIFREKLHENPNALSSMEFDRAVGLMVDWASALLPRLQGQQSFGTIERCSARLRELTSDSIDPSNNSVSQTRWPFIRKICVYLNAYILSKGLIIADLPGLRDQNSARKAITERYVRQCHQIFAVTRIDRAMTDESIKEIFELARRANLSKIDVVCTRSEDVQMREAKHDWIGERARIEELQKKIHDYGLEVDSKREDIDNFERDQTNLTREEEHDLRQLEREYRKAQRSKENNEFELRTLVIGLRNAKVSDGLLEQYREHPIATTLRTFCVSNTTYWDHREKPTLASIPYLVESGIIGLRKYCIGIVADSRLRVSVEVIKVKVPAFLGSVKLWVEAGSSSVSAEKKKQILGTVHVIKNALDEIMSSKSRIYHISRDVEAEFGNQVDKCMRVYNPYSVLLHADRREGQYGTQWTTSAREASMSWHGWYHSSYKAFCSNYGDYSTGAIGYRCWNEEAIHHMKTDMVNVWTNLALDLEVRVQDLLGAIADAFENVLGIVSSQDEADSNVANIPRPVVQTLFETLNHRKDLALYGTEDAIEEFHDKLLELKTDALAPVQTAFIGRYMQDTYHAANMEYGSGSDRRRKTLMTGAFGSVHMFNDQRRACKADFRDIACSLQKKVNESIRQQVQLIEADLQILKDGNTVLESERDPDFRSRVEAELKLVKEKVDGARSAVHVLGM</sequence>